<accession>A0A7S1AZL2</accession>
<sequence>MPSVGYAVPQTGYGAQTVSAAFGTQPAAVGYSGATSYSASPYGVRSASFVPAVAAAPTASYGQLPMATSMVASPYGQQAYGQQAYGQQAYGQQAALAPAQSMAAVSPYGQQAMMAPATSMAVPSYGQQAMMVPATSMAVSPYGQQVPAGYGATPGYGFEQQVAAPGYGQYGQEVGYATQYGDAPVYYTDATPTKRKKKGGVCC</sequence>
<evidence type="ECO:0000313" key="1">
    <source>
        <dbReference type="EMBL" id="CAD8869790.1"/>
    </source>
</evidence>
<dbReference type="AlphaFoldDB" id="A0A7S1AZL2"/>
<protein>
    <submittedName>
        <fullName evidence="1">Uncharacterized protein</fullName>
    </submittedName>
</protein>
<reference evidence="1" key="1">
    <citation type="submission" date="2021-01" db="EMBL/GenBank/DDBJ databases">
        <authorList>
            <person name="Corre E."/>
            <person name="Pelletier E."/>
            <person name="Niang G."/>
            <person name="Scheremetjew M."/>
            <person name="Finn R."/>
            <person name="Kale V."/>
            <person name="Holt S."/>
            <person name="Cochrane G."/>
            <person name="Meng A."/>
            <person name="Brown T."/>
            <person name="Cohen L."/>
        </authorList>
    </citation>
    <scope>NUCLEOTIDE SEQUENCE</scope>
</reference>
<dbReference type="EMBL" id="HBFQ01062304">
    <property type="protein sequence ID" value="CAD8869790.1"/>
    <property type="molecule type" value="Transcribed_RNA"/>
</dbReference>
<gene>
    <name evidence="1" type="ORF">NSCI0253_LOCUS44146</name>
</gene>
<organism evidence="1">
    <name type="scientific">Noctiluca scintillans</name>
    <name type="common">Sea sparkle</name>
    <name type="synonym">Red tide dinoflagellate</name>
    <dbReference type="NCBI Taxonomy" id="2966"/>
    <lineage>
        <taxon>Eukaryota</taxon>
        <taxon>Sar</taxon>
        <taxon>Alveolata</taxon>
        <taxon>Dinophyceae</taxon>
        <taxon>Noctilucales</taxon>
        <taxon>Noctilucaceae</taxon>
        <taxon>Noctiluca</taxon>
    </lineage>
</organism>
<proteinExistence type="predicted"/>
<name>A0A7S1AZL2_NOCSC</name>